<dbReference type="GeneID" id="54409403"/>
<proteinExistence type="predicted"/>
<sequence>MDLLSQYGSYEFLPYLSNSSPPDTPQRSLAKILPSTQPQAESSLTLQNTSTWTYCGPLLVPNSITLPPSLHTWTTTTVSSPSAFFSRLLPLLTFLRTFLSEAGVHHYWLTVRATKPTTEYDKPRWHVDDDFFAPTGSIDGDRVQEKKSRREKSEARWKVCTTLLGPSTLFLPSPTALPHLRRVKSHQKKSREHPCTSVRCLGCADTGDVIRQTLAKDFTGEDVESHKYGEVAFFRLGDQKGAVHSEPKCDVDRIFINVVPGTEEEMRALMARWGMGFPRAWCFGVPVGLVRSDEFDRPK</sequence>
<organism evidence="1 2">
    <name type="scientific">Dothidotthia symphoricarpi CBS 119687</name>
    <dbReference type="NCBI Taxonomy" id="1392245"/>
    <lineage>
        <taxon>Eukaryota</taxon>
        <taxon>Fungi</taxon>
        <taxon>Dikarya</taxon>
        <taxon>Ascomycota</taxon>
        <taxon>Pezizomycotina</taxon>
        <taxon>Dothideomycetes</taxon>
        <taxon>Pleosporomycetidae</taxon>
        <taxon>Pleosporales</taxon>
        <taxon>Dothidotthiaceae</taxon>
        <taxon>Dothidotthia</taxon>
    </lineage>
</organism>
<dbReference type="Proteomes" id="UP000799771">
    <property type="component" value="Unassembled WGS sequence"/>
</dbReference>
<evidence type="ECO:0000313" key="2">
    <source>
        <dbReference type="Proteomes" id="UP000799771"/>
    </source>
</evidence>
<dbReference type="OrthoDB" id="10261951at2759"/>
<evidence type="ECO:0000313" key="1">
    <source>
        <dbReference type="EMBL" id="KAF2125492.1"/>
    </source>
</evidence>
<dbReference type="RefSeq" id="XP_033519884.1">
    <property type="nucleotide sequence ID" value="XM_033668971.1"/>
</dbReference>
<gene>
    <name evidence="1" type="ORF">P153DRAFT_370148</name>
</gene>
<keyword evidence="2" id="KW-1185">Reference proteome</keyword>
<protein>
    <submittedName>
        <fullName evidence="1">Uncharacterized protein</fullName>
    </submittedName>
</protein>
<accession>A0A6A6A0H0</accession>
<dbReference type="EMBL" id="ML977516">
    <property type="protein sequence ID" value="KAF2125492.1"/>
    <property type="molecule type" value="Genomic_DNA"/>
</dbReference>
<dbReference type="AlphaFoldDB" id="A0A6A6A0H0"/>
<name>A0A6A6A0H0_9PLEO</name>
<reference evidence="1" key="1">
    <citation type="journal article" date="2020" name="Stud. Mycol.">
        <title>101 Dothideomycetes genomes: a test case for predicting lifestyles and emergence of pathogens.</title>
        <authorList>
            <person name="Haridas S."/>
            <person name="Albert R."/>
            <person name="Binder M."/>
            <person name="Bloem J."/>
            <person name="Labutti K."/>
            <person name="Salamov A."/>
            <person name="Andreopoulos B."/>
            <person name="Baker S."/>
            <person name="Barry K."/>
            <person name="Bills G."/>
            <person name="Bluhm B."/>
            <person name="Cannon C."/>
            <person name="Castanera R."/>
            <person name="Culley D."/>
            <person name="Daum C."/>
            <person name="Ezra D."/>
            <person name="Gonzalez J."/>
            <person name="Henrissat B."/>
            <person name="Kuo A."/>
            <person name="Liang C."/>
            <person name="Lipzen A."/>
            <person name="Lutzoni F."/>
            <person name="Magnuson J."/>
            <person name="Mondo S."/>
            <person name="Nolan M."/>
            <person name="Ohm R."/>
            <person name="Pangilinan J."/>
            <person name="Park H.-J."/>
            <person name="Ramirez L."/>
            <person name="Alfaro M."/>
            <person name="Sun H."/>
            <person name="Tritt A."/>
            <person name="Yoshinaga Y."/>
            <person name="Zwiers L.-H."/>
            <person name="Turgeon B."/>
            <person name="Goodwin S."/>
            <person name="Spatafora J."/>
            <person name="Crous P."/>
            <person name="Grigoriev I."/>
        </authorList>
    </citation>
    <scope>NUCLEOTIDE SEQUENCE</scope>
    <source>
        <strain evidence="1">CBS 119687</strain>
    </source>
</reference>